<dbReference type="OrthoDB" id="9813313at2"/>
<feature type="domain" description="HTH asnC-type" evidence="4">
    <location>
        <begin position="12"/>
        <end position="73"/>
    </location>
</feature>
<dbReference type="EMBL" id="CP028902">
    <property type="protein sequence ID" value="AWB06820.1"/>
    <property type="molecule type" value="Genomic_DNA"/>
</dbReference>
<dbReference type="InterPro" id="IPR036390">
    <property type="entry name" value="WH_DNA-bd_sf"/>
</dbReference>
<dbReference type="Pfam" id="PF01037">
    <property type="entry name" value="AsnC_trans_reg"/>
    <property type="match status" value="1"/>
</dbReference>
<dbReference type="GO" id="GO:0006355">
    <property type="term" value="P:regulation of DNA-templated transcription"/>
    <property type="evidence" value="ECO:0007669"/>
    <property type="project" value="UniProtKB-ARBA"/>
</dbReference>
<dbReference type="InterPro" id="IPR036388">
    <property type="entry name" value="WH-like_DNA-bd_sf"/>
</dbReference>
<proteinExistence type="predicted"/>
<dbReference type="PRINTS" id="PR00033">
    <property type="entry name" value="HTHASNC"/>
</dbReference>
<dbReference type="GO" id="GO:0005829">
    <property type="term" value="C:cytosol"/>
    <property type="evidence" value="ECO:0007669"/>
    <property type="project" value="TreeGrafter"/>
</dbReference>
<evidence type="ECO:0000256" key="2">
    <source>
        <dbReference type="ARBA" id="ARBA00023125"/>
    </source>
</evidence>
<dbReference type="InterPro" id="IPR011991">
    <property type="entry name" value="ArsR-like_HTH"/>
</dbReference>
<keyword evidence="5" id="KW-0614">Plasmid</keyword>
<evidence type="ECO:0000256" key="1">
    <source>
        <dbReference type="ARBA" id="ARBA00023015"/>
    </source>
</evidence>
<keyword evidence="2" id="KW-0238">DNA-binding</keyword>
<name>A0A2R4VQW5_9PROT</name>
<dbReference type="Proteomes" id="UP000077405">
    <property type="component" value="Plasmid pYZ1"/>
</dbReference>
<dbReference type="SUPFAM" id="SSF54909">
    <property type="entry name" value="Dimeric alpha+beta barrel"/>
    <property type="match status" value="1"/>
</dbReference>
<dbReference type="PANTHER" id="PTHR30154">
    <property type="entry name" value="LEUCINE-RESPONSIVE REGULATORY PROTEIN"/>
    <property type="match status" value="1"/>
</dbReference>
<dbReference type="InterPro" id="IPR019887">
    <property type="entry name" value="Tscrpt_reg_AsnC/Lrp_C"/>
</dbReference>
<organism evidence="5 6">
    <name type="scientific">Azospirillum humicireducens</name>
    <dbReference type="NCBI Taxonomy" id="1226968"/>
    <lineage>
        <taxon>Bacteria</taxon>
        <taxon>Pseudomonadati</taxon>
        <taxon>Pseudomonadota</taxon>
        <taxon>Alphaproteobacteria</taxon>
        <taxon>Rhodospirillales</taxon>
        <taxon>Azospirillaceae</taxon>
        <taxon>Azospirillum</taxon>
    </lineage>
</organism>
<dbReference type="InterPro" id="IPR019888">
    <property type="entry name" value="Tscrpt_reg_AsnC-like"/>
</dbReference>
<evidence type="ECO:0000313" key="6">
    <source>
        <dbReference type="Proteomes" id="UP000077405"/>
    </source>
</evidence>
<evidence type="ECO:0000313" key="5">
    <source>
        <dbReference type="EMBL" id="AWB06820.1"/>
    </source>
</evidence>
<dbReference type="Gene3D" id="1.10.10.10">
    <property type="entry name" value="Winged helix-like DNA-binding domain superfamily/Winged helix DNA-binding domain"/>
    <property type="match status" value="1"/>
</dbReference>
<dbReference type="SMART" id="SM00344">
    <property type="entry name" value="HTH_ASNC"/>
    <property type="match status" value="1"/>
</dbReference>
<dbReference type="GO" id="GO:0043565">
    <property type="term" value="F:sequence-specific DNA binding"/>
    <property type="evidence" value="ECO:0007669"/>
    <property type="project" value="InterPro"/>
</dbReference>
<keyword evidence="3" id="KW-0804">Transcription</keyword>
<dbReference type="AlphaFoldDB" id="A0A2R4VQW5"/>
<dbReference type="KEGG" id="ahu:A6A40_17360"/>
<dbReference type="GO" id="GO:0043200">
    <property type="term" value="P:response to amino acid"/>
    <property type="evidence" value="ECO:0007669"/>
    <property type="project" value="TreeGrafter"/>
</dbReference>
<reference evidence="5 6" key="1">
    <citation type="submission" date="2018-04" db="EMBL/GenBank/DDBJ databases">
        <title>Complete genome sequence of the nitrogen-fixing bacterium Azospirillum humicireducens type strain SgZ-5.</title>
        <authorList>
            <person name="Yu Z."/>
        </authorList>
    </citation>
    <scope>NUCLEOTIDE SEQUENCE [LARGE SCALE GENOMIC DNA]</scope>
    <source>
        <strain evidence="5 6">SgZ-5</strain>
        <plasmid evidence="5 6">pYZ1</plasmid>
    </source>
</reference>
<dbReference type="CDD" id="cd00090">
    <property type="entry name" value="HTH_ARSR"/>
    <property type="match status" value="1"/>
</dbReference>
<keyword evidence="6" id="KW-1185">Reference proteome</keyword>
<dbReference type="SUPFAM" id="SSF46785">
    <property type="entry name" value="Winged helix' DNA-binding domain"/>
    <property type="match status" value="1"/>
</dbReference>
<geneLocation type="plasmid" evidence="5 6">
    <name>pYZ1</name>
</geneLocation>
<protein>
    <submittedName>
        <fullName evidence="5">AsnC family transcriptional regulator</fullName>
    </submittedName>
</protein>
<sequence>MRSTTARPPDQLDDQDRAILRILQHDNKTSQRVIGEAVNLSAPAVQRRIARMEAAGIIRRNVAVVDPVSVGQGVTVVVEVQTVNDRSPVIAAAKRLFREAPEVQQCYLVTGRASFILILLVPDMASYEVLSRRLFADNELVQAFQTLVAAAAHAADVARKMV</sequence>
<dbReference type="Gene3D" id="3.30.70.920">
    <property type="match status" value="1"/>
</dbReference>
<dbReference type="PROSITE" id="PS50956">
    <property type="entry name" value="HTH_ASNC_2"/>
    <property type="match status" value="1"/>
</dbReference>
<keyword evidence="1" id="KW-0805">Transcription regulation</keyword>
<dbReference type="InterPro" id="IPR000485">
    <property type="entry name" value="AsnC-type_HTH_dom"/>
</dbReference>
<evidence type="ECO:0000259" key="4">
    <source>
        <dbReference type="PROSITE" id="PS50956"/>
    </source>
</evidence>
<gene>
    <name evidence="5" type="ORF">A6A40_17360</name>
</gene>
<dbReference type="Pfam" id="PF13404">
    <property type="entry name" value="HTH_AsnC-type"/>
    <property type="match status" value="1"/>
</dbReference>
<dbReference type="PANTHER" id="PTHR30154:SF34">
    <property type="entry name" value="TRANSCRIPTIONAL REGULATOR AZLB"/>
    <property type="match status" value="1"/>
</dbReference>
<accession>A0A2R4VQW5</accession>
<dbReference type="InterPro" id="IPR011008">
    <property type="entry name" value="Dimeric_a/b-barrel"/>
</dbReference>
<evidence type="ECO:0000256" key="3">
    <source>
        <dbReference type="ARBA" id="ARBA00023163"/>
    </source>
</evidence>